<protein>
    <recommendedName>
        <fullName evidence="2">glucuronosyltransferase</fullName>
        <ecNumber evidence="2">2.4.1.17</ecNumber>
    </recommendedName>
</protein>
<dbReference type="GO" id="GO:0015020">
    <property type="term" value="F:glucuronosyltransferase activity"/>
    <property type="evidence" value="ECO:0007669"/>
    <property type="project" value="UniProtKB-EC"/>
</dbReference>
<gene>
    <name evidence="7" type="ORF">ASIM_LOCUS16893</name>
</gene>
<dbReference type="OrthoDB" id="5850613at2759"/>
<comment type="similarity">
    <text evidence="1">Belongs to the UDP-glycosyltransferase family.</text>
</comment>
<evidence type="ECO:0000256" key="3">
    <source>
        <dbReference type="ARBA" id="ARBA00022676"/>
    </source>
</evidence>
<evidence type="ECO:0000256" key="6">
    <source>
        <dbReference type="SAM" id="Phobius"/>
    </source>
</evidence>
<evidence type="ECO:0000313" key="9">
    <source>
        <dbReference type="WBParaSite" id="ASIM_0001748701-mRNA-1"/>
    </source>
</evidence>
<dbReference type="InterPro" id="IPR002213">
    <property type="entry name" value="UDP_glucos_trans"/>
</dbReference>
<reference evidence="9" key="1">
    <citation type="submission" date="2017-02" db="UniProtKB">
        <authorList>
            <consortium name="WormBaseParasite"/>
        </authorList>
    </citation>
    <scope>IDENTIFICATION</scope>
</reference>
<proteinExistence type="inferred from homology"/>
<comment type="catalytic activity">
    <reaction evidence="5">
        <text>glucuronate acceptor + UDP-alpha-D-glucuronate = acceptor beta-D-glucuronoside + UDP + H(+)</text>
        <dbReference type="Rhea" id="RHEA:21032"/>
        <dbReference type="ChEBI" id="CHEBI:15378"/>
        <dbReference type="ChEBI" id="CHEBI:58052"/>
        <dbReference type="ChEBI" id="CHEBI:58223"/>
        <dbReference type="ChEBI" id="CHEBI:132367"/>
        <dbReference type="ChEBI" id="CHEBI:132368"/>
        <dbReference type="EC" id="2.4.1.17"/>
    </reaction>
</comment>
<keyword evidence="6" id="KW-0812">Transmembrane</keyword>
<dbReference type="PANTHER" id="PTHR48043">
    <property type="entry name" value="EG:EG0003.4 PROTEIN-RELATED"/>
    <property type="match status" value="1"/>
</dbReference>
<accession>A0A0M3K945</accession>
<reference evidence="7 8" key="2">
    <citation type="submission" date="2018-11" db="EMBL/GenBank/DDBJ databases">
        <authorList>
            <consortium name="Pathogen Informatics"/>
        </authorList>
    </citation>
    <scope>NUCLEOTIDE SEQUENCE [LARGE SCALE GENOMIC DNA]</scope>
</reference>
<keyword evidence="4" id="KW-0808">Transferase</keyword>
<sequence length="156" mass="18053">MKGVPVLVIPLIRDQFYNARVIEYRGLGLYIRKTDLHNYGTIRSTLHKLLGTKRFSQNAKRFSAMLNNRAKRSRDLLLHWTDLIAEFGSLPELKPYGGNYRTVKYFTIDVIITCLLSVIASLIFKFSLVFVLYRLTKKLQLTAVDLLSSQKRKKTV</sequence>
<evidence type="ECO:0000256" key="2">
    <source>
        <dbReference type="ARBA" id="ARBA00012544"/>
    </source>
</evidence>
<keyword evidence="6" id="KW-0472">Membrane</keyword>
<dbReference type="AlphaFoldDB" id="A0A0M3K945"/>
<feature type="transmembrane region" description="Helical" evidence="6">
    <location>
        <begin position="110"/>
        <end position="133"/>
    </location>
</feature>
<evidence type="ECO:0000256" key="5">
    <source>
        <dbReference type="ARBA" id="ARBA00047475"/>
    </source>
</evidence>
<organism evidence="9">
    <name type="scientific">Anisakis simplex</name>
    <name type="common">Herring worm</name>
    <dbReference type="NCBI Taxonomy" id="6269"/>
    <lineage>
        <taxon>Eukaryota</taxon>
        <taxon>Metazoa</taxon>
        <taxon>Ecdysozoa</taxon>
        <taxon>Nematoda</taxon>
        <taxon>Chromadorea</taxon>
        <taxon>Rhabditida</taxon>
        <taxon>Spirurina</taxon>
        <taxon>Ascaridomorpha</taxon>
        <taxon>Ascaridoidea</taxon>
        <taxon>Anisakidae</taxon>
        <taxon>Anisakis</taxon>
        <taxon>Anisakis simplex complex</taxon>
    </lineage>
</organism>
<evidence type="ECO:0000256" key="4">
    <source>
        <dbReference type="ARBA" id="ARBA00022679"/>
    </source>
</evidence>
<keyword evidence="6" id="KW-1133">Transmembrane helix</keyword>
<name>A0A0M3K945_ANISI</name>
<evidence type="ECO:0000313" key="7">
    <source>
        <dbReference type="EMBL" id="VDK58968.1"/>
    </source>
</evidence>
<dbReference type="Gene3D" id="3.40.50.2000">
    <property type="entry name" value="Glycogen Phosphorylase B"/>
    <property type="match status" value="1"/>
</dbReference>
<dbReference type="Pfam" id="PF00201">
    <property type="entry name" value="UDPGT"/>
    <property type="match status" value="1"/>
</dbReference>
<dbReference type="InterPro" id="IPR050271">
    <property type="entry name" value="UDP-glycosyltransferase"/>
</dbReference>
<keyword evidence="3" id="KW-0328">Glycosyltransferase</keyword>
<keyword evidence="8" id="KW-1185">Reference proteome</keyword>
<dbReference type="SUPFAM" id="SSF53756">
    <property type="entry name" value="UDP-Glycosyltransferase/glycogen phosphorylase"/>
    <property type="match status" value="1"/>
</dbReference>
<dbReference type="EMBL" id="UYRR01033523">
    <property type="protein sequence ID" value="VDK58968.1"/>
    <property type="molecule type" value="Genomic_DNA"/>
</dbReference>
<dbReference type="EC" id="2.4.1.17" evidence="2"/>
<evidence type="ECO:0000313" key="8">
    <source>
        <dbReference type="Proteomes" id="UP000267096"/>
    </source>
</evidence>
<dbReference type="PANTHER" id="PTHR48043:SF145">
    <property type="entry name" value="FI06409P-RELATED"/>
    <property type="match status" value="1"/>
</dbReference>
<evidence type="ECO:0000256" key="1">
    <source>
        <dbReference type="ARBA" id="ARBA00009995"/>
    </source>
</evidence>
<dbReference type="Proteomes" id="UP000267096">
    <property type="component" value="Unassembled WGS sequence"/>
</dbReference>
<dbReference type="WBParaSite" id="ASIM_0001748701-mRNA-1">
    <property type="protein sequence ID" value="ASIM_0001748701-mRNA-1"/>
    <property type="gene ID" value="ASIM_0001748701"/>
</dbReference>